<evidence type="ECO:0000256" key="1">
    <source>
        <dbReference type="SAM" id="MobiDB-lite"/>
    </source>
</evidence>
<feature type="transmembrane region" description="Helical" evidence="2">
    <location>
        <begin position="139"/>
        <end position="159"/>
    </location>
</feature>
<gene>
    <name evidence="4" type="ORF">PPL_09143</name>
</gene>
<feature type="transmembrane region" description="Helical" evidence="2">
    <location>
        <begin position="180"/>
        <end position="197"/>
    </location>
</feature>
<protein>
    <submittedName>
        <fullName evidence="4">HAT repeat-containing protein</fullName>
    </submittedName>
</protein>
<evidence type="ECO:0000256" key="2">
    <source>
        <dbReference type="SAM" id="Phobius"/>
    </source>
</evidence>
<dbReference type="EMBL" id="ADBJ01000038">
    <property type="protein sequence ID" value="EFA78491.1"/>
    <property type="molecule type" value="Genomic_DNA"/>
</dbReference>
<feature type="region of interest" description="Disordered" evidence="1">
    <location>
        <begin position="606"/>
        <end position="630"/>
    </location>
</feature>
<feature type="compositionally biased region" description="Gly residues" evidence="1">
    <location>
        <begin position="855"/>
        <end position="879"/>
    </location>
</feature>
<feature type="transmembrane region" description="Helical" evidence="2">
    <location>
        <begin position="203"/>
        <end position="226"/>
    </location>
</feature>
<feature type="region of interest" description="Disordered" evidence="1">
    <location>
        <begin position="831"/>
        <end position="879"/>
    </location>
</feature>
<organism evidence="4 5">
    <name type="scientific">Heterostelium pallidum (strain ATCC 26659 / Pp 5 / PN500)</name>
    <name type="common">Cellular slime mold</name>
    <name type="synonym">Polysphondylium pallidum</name>
    <dbReference type="NCBI Taxonomy" id="670386"/>
    <lineage>
        <taxon>Eukaryota</taxon>
        <taxon>Amoebozoa</taxon>
        <taxon>Evosea</taxon>
        <taxon>Eumycetozoa</taxon>
        <taxon>Dictyostelia</taxon>
        <taxon>Acytosteliales</taxon>
        <taxon>Acytosteliaceae</taxon>
        <taxon>Heterostelium</taxon>
    </lineage>
</organism>
<keyword evidence="5" id="KW-1185">Reference proteome</keyword>
<proteinExistence type="predicted"/>
<evidence type="ECO:0000313" key="4">
    <source>
        <dbReference type="EMBL" id="EFA78491.1"/>
    </source>
</evidence>
<sequence length="1557" mass="173918">MSVHSKKYSSTSGDSTGSLGKILNFSKSIEKGAFGVLYTMTKGNTFPRILTIISLIIEFIQLVSFGFKKFFPWGGDVGQYVFYRGKIANLWFIRSIRWFVSFSVAVLYIPIISLFLMGLDCKSGELDRFSGVLCYGNQNISITIFSIIYIILFTLVAFSSSVTYYEFDSNIKDRFSKSHARFDITVLLVKTIFAFFYELLTDYPWLLAIVYFIGMIWCVGGSIVFMPYSNQRLNHIKSGFYSSVLWISLCTIITLIVNDKTSPATCYLVIVGVIPAFFAGYFGCRMFYLYITSQVKNLMYKEGSPNQSDRSLGNINNASAATGNNRVVKFEEHQLGSRHQIKFPFFEKKITFAFFVEIMARHILRKQDQESIDRANYLFQAGLQYYPDSSLVWMAYANFLFSVRKDRHIGYAALEKLRRMNPPFDIRFFIFRHDKEREQLMDSELRGPESGKIQDFVSYMEFKKLYMGARKYHYACLNYVRRFWRHLLHETVDLQRLSQLSGKIADTETKATDQYERLLSLNPSSVRVIRDYAQFIEEIVKDKDRAVRLRRKADQIEDKMSKSISTEHIKVLSIDHEEDDDDVNHVPILDADGIPMERLDIDDPMASASKEESSHHSETNSSESSRKGHRYEAFQQSNSINKLSWLMIGTTVLCIIFTIICLVVLRNQMVNQRNSFGDILSLGEAAIESNNIASNFNNMQQYAITYVIQKNMEDNNGTGGWTGGSTGRPTTGTGSQTTGTGSPTTGTGSPTTGTGSPTTGTGSPTTGTGSPTTGTGSSTTGTSTTGSATTDQTTTTTTTSTTDPTTTTTTSTTDPTLTAGNILFESLLATSNSTTGTGSPTTGSATTGSGSTTGRPGGNGGGGGGGGGGRGRWNGPGGFGGLNITSAQALANFTMLVQSTQRSLNILENIHRAVYWGETSTSAYVSDKMAQIKRESGLSNIYDIGDVLFTFGQFNKTRPANDDILADLYEEPSVVLSLFLSIGNNNQQFQPGNWGNRNNSWNGGNGGNGTTGGGNGGRNNTEGYLSWKNSTTSQIYNSWKGGNLFVDNGRAMLGAEGNITLFGYTAYYNPYFRFVSDNGPKGISQMFFDLQEAYIVTMQNKADNLSLDIIYFWLAIFVLLILIGVLFFRPIVSRISREKIRTLILFSLAPRDLVLKMSKQKIKMLNLDSGSDRDLMFDTDEETAIINNTLRNEDNNNNNNNNNNNENDEDVQTTSSSSPRKGDSIEISKHSILLATGRKDSIATSKDDIKPLIHQSTGNLKKSNLSKEYIAPEPKEQRDTEIDVAATWDGQNKRNINKKTIRSVLKRLHISYAVALFLLFGFITMGLFISFDRIFVDYDSGSFVARNSKRAVDARILNSLVTRILSPRLMNDGTGEWMANVTEEFQFNHQSLPDIPATRSLMDGAEDDSYTCWMVNTSQCRPATDPYYSEVVRGLDWIVDTFIMHSLSLQNTQANQIQSNNTDIIWLNEIGKKELLDGLDRASFLYFQYWQDIQQTAINVITAVMAVTAVILLLIYLFVFRPFINRLRVQHIHTMAMLRLAPEAIQNMEISDKIIDE</sequence>
<feature type="compositionally biased region" description="Basic and acidic residues" evidence="1">
    <location>
        <begin position="609"/>
        <end position="630"/>
    </location>
</feature>
<feature type="transmembrane region" description="Helical" evidence="2">
    <location>
        <begin position="1308"/>
        <end position="1331"/>
    </location>
</feature>
<dbReference type="SMART" id="SM00386">
    <property type="entry name" value="HAT"/>
    <property type="match status" value="2"/>
</dbReference>
<keyword evidence="2" id="KW-0472">Membrane</keyword>
<feature type="transmembrane region" description="Helical" evidence="2">
    <location>
        <begin position="643"/>
        <end position="665"/>
    </location>
</feature>
<dbReference type="InterPro" id="IPR057352">
    <property type="entry name" value="TPR_TmcB/C"/>
</dbReference>
<dbReference type="PANTHER" id="PTHR31600">
    <property type="entry name" value="TINY MACROCYSTS PROTEIN B-RELATED"/>
    <property type="match status" value="1"/>
</dbReference>
<feature type="transmembrane region" description="Helical" evidence="2">
    <location>
        <begin position="238"/>
        <end position="257"/>
    </location>
</feature>
<feature type="compositionally biased region" description="Low complexity" evidence="1">
    <location>
        <begin position="1195"/>
        <end position="1205"/>
    </location>
</feature>
<keyword evidence="2" id="KW-1133">Transmembrane helix</keyword>
<feature type="transmembrane region" description="Helical" evidence="2">
    <location>
        <begin position="1497"/>
        <end position="1519"/>
    </location>
</feature>
<accession>D3BKR1</accession>
<dbReference type="InterPro" id="IPR011990">
    <property type="entry name" value="TPR-like_helical_dom_sf"/>
</dbReference>
<feature type="compositionally biased region" description="Gly residues" evidence="1">
    <location>
        <begin position="1003"/>
        <end position="1017"/>
    </location>
</feature>
<dbReference type="STRING" id="670386.D3BKR1"/>
<dbReference type="GO" id="GO:0006396">
    <property type="term" value="P:RNA processing"/>
    <property type="evidence" value="ECO:0007669"/>
    <property type="project" value="InterPro"/>
</dbReference>
<comment type="caution">
    <text evidence="4">The sequence shown here is derived from an EMBL/GenBank/DDBJ whole genome shotgun (WGS) entry which is preliminary data.</text>
</comment>
<evidence type="ECO:0000259" key="3">
    <source>
        <dbReference type="Pfam" id="PF25474"/>
    </source>
</evidence>
<feature type="transmembrane region" description="Helical" evidence="2">
    <location>
        <begin position="96"/>
        <end position="119"/>
    </location>
</feature>
<dbReference type="InterPro" id="IPR052994">
    <property type="entry name" value="Tiny_macrocysts_regulators"/>
</dbReference>
<evidence type="ECO:0000313" key="5">
    <source>
        <dbReference type="Proteomes" id="UP000001396"/>
    </source>
</evidence>
<dbReference type="Pfam" id="PF25474">
    <property type="entry name" value="TPR_TmcB"/>
    <property type="match status" value="1"/>
</dbReference>
<reference evidence="4 5" key="1">
    <citation type="journal article" date="2011" name="Genome Res.">
        <title>Phylogeny-wide analysis of social amoeba genomes highlights ancient origins for complex intercellular communication.</title>
        <authorList>
            <person name="Heidel A.J."/>
            <person name="Lawal H.M."/>
            <person name="Felder M."/>
            <person name="Schilde C."/>
            <person name="Helps N.R."/>
            <person name="Tunggal B."/>
            <person name="Rivero F."/>
            <person name="John U."/>
            <person name="Schleicher M."/>
            <person name="Eichinger L."/>
            <person name="Platzer M."/>
            <person name="Noegel A.A."/>
            <person name="Schaap P."/>
            <person name="Gloeckner G."/>
        </authorList>
    </citation>
    <scope>NUCLEOTIDE SEQUENCE [LARGE SCALE GENOMIC DNA]</scope>
    <source>
        <strain evidence="5">ATCC 26659 / Pp 5 / PN500</strain>
    </source>
</reference>
<name>D3BKR1_HETP5</name>
<dbReference type="PANTHER" id="PTHR31600:SF2">
    <property type="entry name" value="GAMETE ENRICHED GENE 10 PROTEIN-RELATED"/>
    <property type="match status" value="1"/>
</dbReference>
<dbReference type="OMA" id="YMEVSDK"/>
<feature type="compositionally biased region" description="Low complexity" evidence="1">
    <location>
        <begin position="831"/>
        <end position="854"/>
    </location>
</feature>
<feature type="transmembrane region" description="Helical" evidence="2">
    <location>
        <begin position="269"/>
        <end position="291"/>
    </location>
</feature>
<dbReference type="InParanoid" id="D3BKR1"/>
<feature type="domain" description="TmcB/TmcC TPR repeats" evidence="3">
    <location>
        <begin position="441"/>
        <end position="562"/>
    </location>
</feature>
<feature type="transmembrane region" description="Helical" evidence="2">
    <location>
        <begin position="1110"/>
        <end position="1132"/>
    </location>
</feature>
<keyword evidence="2" id="KW-0812">Transmembrane</keyword>
<feature type="transmembrane region" description="Helical" evidence="2">
    <location>
        <begin position="46"/>
        <end position="67"/>
    </location>
</feature>
<dbReference type="Gene3D" id="1.25.40.10">
    <property type="entry name" value="Tetratricopeptide repeat domain"/>
    <property type="match status" value="1"/>
</dbReference>
<dbReference type="InterPro" id="IPR003107">
    <property type="entry name" value="HAT"/>
</dbReference>
<feature type="compositionally biased region" description="Gly residues" evidence="1">
    <location>
        <begin position="717"/>
        <end position="726"/>
    </location>
</feature>
<feature type="region of interest" description="Disordered" evidence="1">
    <location>
        <begin position="1188"/>
        <end position="1223"/>
    </location>
</feature>
<dbReference type="GeneID" id="31364618"/>
<feature type="region of interest" description="Disordered" evidence="1">
    <location>
        <begin position="717"/>
        <end position="818"/>
    </location>
</feature>
<feature type="compositionally biased region" description="Low complexity" evidence="1">
    <location>
        <begin position="727"/>
        <end position="816"/>
    </location>
</feature>
<dbReference type="Proteomes" id="UP000001396">
    <property type="component" value="Unassembled WGS sequence"/>
</dbReference>
<feature type="region of interest" description="Disordered" evidence="1">
    <location>
        <begin position="991"/>
        <end position="1020"/>
    </location>
</feature>
<dbReference type="RefSeq" id="XP_020430615.1">
    <property type="nucleotide sequence ID" value="XM_020579940.1"/>
</dbReference>
<feature type="compositionally biased region" description="Low complexity" evidence="1">
    <location>
        <begin position="992"/>
        <end position="1002"/>
    </location>
</feature>